<dbReference type="SUPFAM" id="SSF46785">
    <property type="entry name" value="Winged helix' DNA-binding domain"/>
    <property type="match status" value="1"/>
</dbReference>
<dbReference type="EMBL" id="DS999411">
    <property type="protein sequence ID" value="EED35648.1"/>
    <property type="molecule type" value="Genomic_DNA"/>
</dbReference>
<dbReference type="Pfam" id="PF12802">
    <property type="entry name" value="MarR_2"/>
    <property type="match status" value="1"/>
</dbReference>
<reference evidence="3" key="1">
    <citation type="journal article" date="2013" name="BMC Microbiol.">
        <title>Taxonomy and evolution of bacteriochlorophyll a-containing members of the OM60/NOR5 clade of marine gammaproteobacteria: description of Luminiphilus syltensis gen. nov., sp. nov., reclassification of Haliea rubra as Pseudohaliea rubra gen. nov., comb. nov., and emendation of Chromatocurvus halotolerans.</title>
        <authorList>
            <person name="Spring S."/>
            <person name="Riedel T."/>
            <person name="Sproer C."/>
            <person name="Yan S."/>
            <person name="Harder J."/>
            <person name="Fuchs B.M."/>
        </authorList>
    </citation>
    <scope>NUCLEOTIDE SEQUENCE [LARGE SCALE GENOMIC DNA]</scope>
    <source>
        <strain evidence="3">NOR51-B</strain>
    </source>
</reference>
<accession>B8KT95</accession>
<evidence type="ECO:0000313" key="3">
    <source>
        <dbReference type="Proteomes" id="UP000004699"/>
    </source>
</evidence>
<evidence type="ECO:0000259" key="1">
    <source>
        <dbReference type="PROSITE" id="PS50995"/>
    </source>
</evidence>
<dbReference type="InterPro" id="IPR036388">
    <property type="entry name" value="WH-like_DNA-bd_sf"/>
</dbReference>
<dbReference type="eggNOG" id="COG1846">
    <property type="taxonomic scope" value="Bacteria"/>
</dbReference>
<dbReference type="GO" id="GO:0003677">
    <property type="term" value="F:DNA binding"/>
    <property type="evidence" value="ECO:0007669"/>
    <property type="project" value="InterPro"/>
</dbReference>
<sequence length="172" mass="19423">MGSKQSHEAALSDLRRFDQSLPMRLLKAHEAVLRAFIPHLRAHDLSTQQWRVMRALGETKTLDISELADSCSLLRPSVSRILQNLESRGITRRRVCSDDSRRSLVSITPKGRKLLAQLAPESEARYDYIESCFGGRQLTLLYRLLDELVGSLNEPPPEFGELPGEKSGRALR</sequence>
<dbReference type="GO" id="GO:0006950">
    <property type="term" value="P:response to stress"/>
    <property type="evidence" value="ECO:0007669"/>
    <property type="project" value="TreeGrafter"/>
</dbReference>
<protein>
    <submittedName>
        <fullName evidence="2">Homoprotocatechuate degradation operon regulator, HpaR</fullName>
    </submittedName>
</protein>
<dbReference type="PANTHER" id="PTHR33164">
    <property type="entry name" value="TRANSCRIPTIONAL REGULATOR, MARR FAMILY"/>
    <property type="match status" value="1"/>
</dbReference>
<dbReference type="NCBIfam" id="TIGR02337">
    <property type="entry name" value="HpaR"/>
    <property type="match status" value="1"/>
</dbReference>
<dbReference type="PANTHER" id="PTHR33164:SF13">
    <property type="entry name" value="4-HYDROXYPHENYLACETATE CATABOLISM PROTEIN"/>
    <property type="match status" value="1"/>
</dbReference>
<dbReference type="RefSeq" id="WP_009020394.1">
    <property type="nucleotide sequence ID" value="NZ_DS999411.1"/>
</dbReference>
<dbReference type="InterPro" id="IPR000835">
    <property type="entry name" value="HTH_MarR-typ"/>
</dbReference>
<dbReference type="Proteomes" id="UP000004699">
    <property type="component" value="Unassembled WGS sequence"/>
</dbReference>
<proteinExistence type="predicted"/>
<dbReference type="Gene3D" id="1.10.10.10">
    <property type="entry name" value="Winged helix-like DNA-binding domain superfamily/Winged helix DNA-binding domain"/>
    <property type="match status" value="1"/>
</dbReference>
<evidence type="ECO:0000313" key="2">
    <source>
        <dbReference type="EMBL" id="EED35648.1"/>
    </source>
</evidence>
<organism evidence="2 3">
    <name type="scientific">Luminiphilus syltensis NOR5-1B</name>
    <dbReference type="NCBI Taxonomy" id="565045"/>
    <lineage>
        <taxon>Bacteria</taxon>
        <taxon>Pseudomonadati</taxon>
        <taxon>Pseudomonadota</taxon>
        <taxon>Gammaproteobacteria</taxon>
        <taxon>Cellvibrionales</taxon>
        <taxon>Halieaceae</taxon>
        <taxon>Luminiphilus</taxon>
    </lineage>
</organism>
<keyword evidence="3" id="KW-1185">Reference proteome</keyword>
<name>B8KT95_9GAMM</name>
<dbReference type="HOGENOM" id="CLU_083287_8_1_6"/>
<dbReference type="PRINTS" id="PR00598">
    <property type="entry name" value="HTHMARR"/>
</dbReference>
<dbReference type="InterPro" id="IPR039422">
    <property type="entry name" value="MarR/SlyA-like"/>
</dbReference>
<dbReference type="AlphaFoldDB" id="B8KT95"/>
<gene>
    <name evidence="2" type="primary">hpaR</name>
    <name evidence="2" type="ORF">NOR51B_1595</name>
</gene>
<dbReference type="SMART" id="SM00347">
    <property type="entry name" value="HTH_MARR"/>
    <property type="match status" value="1"/>
</dbReference>
<dbReference type="InterPro" id="IPR036390">
    <property type="entry name" value="WH_DNA-bd_sf"/>
</dbReference>
<dbReference type="PROSITE" id="PS50995">
    <property type="entry name" value="HTH_MARR_2"/>
    <property type="match status" value="1"/>
</dbReference>
<dbReference type="GO" id="GO:0045892">
    <property type="term" value="P:negative regulation of DNA-templated transcription"/>
    <property type="evidence" value="ECO:0007669"/>
    <property type="project" value="InterPro"/>
</dbReference>
<dbReference type="GO" id="GO:0003700">
    <property type="term" value="F:DNA-binding transcription factor activity"/>
    <property type="evidence" value="ECO:0007669"/>
    <property type="project" value="InterPro"/>
</dbReference>
<dbReference type="STRING" id="565045.NOR51B_1595"/>
<dbReference type="InterPro" id="IPR012712">
    <property type="entry name" value="HpaR/FarR"/>
</dbReference>
<feature type="domain" description="HTH marR-type" evidence="1">
    <location>
        <begin position="7"/>
        <end position="150"/>
    </location>
</feature>